<organism evidence="2 3">
    <name type="scientific">Shivajiella indica</name>
    <dbReference type="NCBI Taxonomy" id="872115"/>
    <lineage>
        <taxon>Bacteria</taxon>
        <taxon>Pseudomonadati</taxon>
        <taxon>Bacteroidota</taxon>
        <taxon>Cytophagia</taxon>
        <taxon>Cytophagales</taxon>
        <taxon>Cyclobacteriaceae</taxon>
        <taxon>Shivajiella</taxon>
    </lineage>
</organism>
<comment type="caution">
    <text evidence="2">The sequence shown here is derived from an EMBL/GenBank/DDBJ whole genome shotgun (WGS) entry which is preliminary data.</text>
</comment>
<name>A0ABW5B7H4_9BACT</name>
<feature type="transmembrane region" description="Helical" evidence="1">
    <location>
        <begin position="132"/>
        <end position="154"/>
    </location>
</feature>
<protein>
    <submittedName>
        <fullName evidence="2">DNA topoisomerase IV</fullName>
    </submittedName>
</protein>
<keyword evidence="1" id="KW-0812">Transmembrane</keyword>
<keyword evidence="1" id="KW-0472">Membrane</keyword>
<keyword evidence="3" id="KW-1185">Reference proteome</keyword>
<dbReference type="Proteomes" id="UP001597414">
    <property type="component" value="Unassembled WGS sequence"/>
</dbReference>
<dbReference type="RefSeq" id="WP_380801029.1">
    <property type="nucleotide sequence ID" value="NZ_JBHUIV010000010.1"/>
</dbReference>
<proteinExistence type="predicted"/>
<feature type="transmembrane region" description="Helical" evidence="1">
    <location>
        <begin position="94"/>
        <end position="120"/>
    </location>
</feature>
<dbReference type="EMBL" id="JBHUIV010000010">
    <property type="protein sequence ID" value="MFD2201126.1"/>
    <property type="molecule type" value="Genomic_DNA"/>
</dbReference>
<evidence type="ECO:0000256" key="1">
    <source>
        <dbReference type="SAM" id="Phobius"/>
    </source>
</evidence>
<feature type="transmembrane region" description="Helical" evidence="1">
    <location>
        <begin position="50"/>
        <end position="73"/>
    </location>
</feature>
<sequence length="165" mass="19256">MYYRFGKVFHFLSVLLFIFSFLYTYSSLSELVVLEFNDEGVAVKSMGKNAFFYTGLIIFIILNILLLTPAKLIEQQSTKNLKRLFPIGDRFRDYMLTWIYSFVGIVNLSLSILGLFVHSINNQNEISTGSFAFFFYLIPIFFVVWIIGLFRILLKKFTSIQTTEK</sequence>
<gene>
    <name evidence="2" type="ORF">ACFSKV_06085</name>
</gene>
<keyword evidence="1" id="KW-1133">Transmembrane helix</keyword>
<accession>A0ABW5B7H4</accession>
<evidence type="ECO:0000313" key="2">
    <source>
        <dbReference type="EMBL" id="MFD2201126.1"/>
    </source>
</evidence>
<reference evidence="3" key="1">
    <citation type="journal article" date="2019" name="Int. J. Syst. Evol. Microbiol.">
        <title>The Global Catalogue of Microorganisms (GCM) 10K type strain sequencing project: providing services to taxonomists for standard genome sequencing and annotation.</title>
        <authorList>
            <consortium name="The Broad Institute Genomics Platform"/>
            <consortium name="The Broad Institute Genome Sequencing Center for Infectious Disease"/>
            <person name="Wu L."/>
            <person name="Ma J."/>
        </authorList>
    </citation>
    <scope>NUCLEOTIDE SEQUENCE [LARGE SCALE GENOMIC DNA]</scope>
    <source>
        <strain evidence="3">KCTC 19812</strain>
    </source>
</reference>
<evidence type="ECO:0000313" key="3">
    <source>
        <dbReference type="Proteomes" id="UP001597414"/>
    </source>
</evidence>